<dbReference type="Pfam" id="PF00615">
    <property type="entry name" value="RGS"/>
    <property type="match status" value="1"/>
</dbReference>
<dbReference type="InterPro" id="IPR016137">
    <property type="entry name" value="RGS"/>
</dbReference>
<dbReference type="Proteomes" id="UP000054560">
    <property type="component" value="Unassembled WGS sequence"/>
</dbReference>
<dbReference type="SUPFAM" id="SSF48097">
    <property type="entry name" value="Regulator of G-protein signaling, RGS"/>
    <property type="match status" value="1"/>
</dbReference>
<feature type="transmembrane region" description="Helical" evidence="1">
    <location>
        <begin position="205"/>
        <end position="223"/>
    </location>
</feature>
<keyword evidence="1" id="KW-0812">Transmembrane</keyword>
<feature type="transmembrane region" description="Helical" evidence="1">
    <location>
        <begin position="235"/>
        <end position="257"/>
    </location>
</feature>
<gene>
    <name evidence="3" type="ORF">SARC_13965</name>
</gene>
<feature type="transmembrane region" description="Helical" evidence="1">
    <location>
        <begin position="130"/>
        <end position="153"/>
    </location>
</feature>
<keyword evidence="1" id="KW-0472">Membrane</keyword>
<evidence type="ECO:0000256" key="1">
    <source>
        <dbReference type="SAM" id="Phobius"/>
    </source>
</evidence>
<accession>A0A0L0F9S0</accession>
<dbReference type="AlphaFoldDB" id="A0A0L0F9S0"/>
<feature type="transmembrane region" description="Helical" evidence="1">
    <location>
        <begin position="93"/>
        <end position="110"/>
    </location>
</feature>
<organism evidence="3 4">
    <name type="scientific">Sphaeroforma arctica JP610</name>
    <dbReference type="NCBI Taxonomy" id="667725"/>
    <lineage>
        <taxon>Eukaryota</taxon>
        <taxon>Ichthyosporea</taxon>
        <taxon>Ichthyophonida</taxon>
        <taxon>Sphaeroforma</taxon>
    </lineage>
</organism>
<evidence type="ECO:0000313" key="4">
    <source>
        <dbReference type="Proteomes" id="UP000054560"/>
    </source>
</evidence>
<keyword evidence="1" id="KW-1133">Transmembrane helix</keyword>
<name>A0A0L0F9S0_9EUKA</name>
<dbReference type="InterPro" id="IPR044926">
    <property type="entry name" value="RGS_subdomain_2"/>
</dbReference>
<dbReference type="Gene3D" id="1.10.167.10">
    <property type="entry name" value="Regulator of G-protein Signalling 4, domain 2"/>
    <property type="match status" value="1"/>
</dbReference>
<dbReference type="InterPro" id="IPR036305">
    <property type="entry name" value="RGS_sf"/>
</dbReference>
<feature type="domain" description="RGS" evidence="2">
    <location>
        <begin position="286"/>
        <end position="407"/>
    </location>
</feature>
<dbReference type="EMBL" id="KQ245567">
    <property type="protein sequence ID" value="KNC73477.1"/>
    <property type="molecule type" value="Genomic_DNA"/>
</dbReference>
<feature type="transmembrane region" description="Helical" evidence="1">
    <location>
        <begin position="13"/>
        <end position="36"/>
    </location>
</feature>
<evidence type="ECO:0000313" key="3">
    <source>
        <dbReference type="EMBL" id="KNC73477.1"/>
    </source>
</evidence>
<dbReference type="PANTHER" id="PTHR10845">
    <property type="entry name" value="REGULATOR OF G PROTEIN SIGNALING"/>
    <property type="match status" value="1"/>
</dbReference>
<protein>
    <recommendedName>
        <fullName evidence="2">RGS domain-containing protein</fullName>
    </recommendedName>
</protein>
<keyword evidence="4" id="KW-1185">Reference proteome</keyword>
<reference evidence="3 4" key="1">
    <citation type="submission" date="2011-02" db="EMBL/GenBank/DDBJ databases">
        <title>The Genome Sequence of Sphaeroforma arctica JP610.</title>
        <authorList>
            <consortium name="The Broad Institute Genome Sequencing Platform"/>
            <person name="Russ C."/>
            <person name="Cuomo C."/>
            <person name="Young S.K."/>
            <person name="Zeng Q."/>
            <person name="Gargeya S."/>
            <person name="Alvarado L."/>
            <person name="Berlin A."/>
            <person name="Chapman S.B."/>
            <person name="Chen Z."/>
            <person name="Freedman E."/>
            <person name="Gellesch M."/>
            <person name="Goldberg J."/>
            <person name="Griggs A."/>
            <person name="Gujja S."/>
            <person name="Heilman E."/>
            <person name="Heiman D."/>
            <person name="Howarth C."/>
            <person name="Mehta T."/>
            <person name="Neiman D."/>
            <person name="Pearson M."/>
            <person name="Roberts A."/>
            <person name="Saif S."/>
            <person name="Shea T."/>
            <person name="Shenoy N."/>
            <person name="Sisk P."/>
            <person name="Stolte C."/>
            <person name="Sykes S."/>
            <person name="White J."/>
            <person name="Yandava C."/>
            <person name="Burger G."/>
            <person name="Gray M.W."/>
            <person name="Holland P.W.H."/>
            <person name="King N."/>
            <person name="Lang F.B.F."/>
            <person name="Roger A.J."/>
            <person name="Ruiz-Trillo I."/>
            <person name="Haas B."/>
            <person name="Nusbaum C."/>
            <person name="Birren B."/>
        </authorList>
    </citation>
    <scope>NUCLEOTIDE SEQUENCE [LARGE SCALE GENOMIC DNA]</scope>
    <source>
        <strain evidence="3 4">JP610</strain>
    </source>
</reference>
<dbReference type="RefSeq" id="XP_014147379.1">
    <property type="nucleotide sequence ID" value="XM_014291904.1"/>
</dbReference>
<proteinExistence type="predicted"/>
<evidence type="ECO:0000259" key="2">
    <source>
        <dbReference type="SMART" id="SM00315"/>
    </source>
</evidence>
<dbReference type="GeneID" id="25914469"/>
<feature type="transmembrane region" description="Helical" evidence="1">
    <location>
        <begin position="165"/>
        <end position="184"/>
    </location>
</feature>
<feature type="transmembrane region" description="Helical" evidence="1">
    <location>
        <begin position="48"/>
        <end position="73"/>
    </location>
</feature>
<dbReference type="SMART" id="SM00315">
    <property type="entry name" value="RGS"/>
    <property type="match status" value="1"/>
</dbReference>
<sequence length="418" mass="48576">MLLGFGGSQQFDYVLICHIPIVICLIFLLGFIFKYWHEPEVRSRNHDFTLHFLGMGLLQEVVLILTAALTLQIMPLKAVDMSTGAMNPDWSTAAFWAYLWLTFCLNQLLVPNLARMRYIKALFCEQNEAVSYWILPLGYLLLWFCTTFVSLVYCQFNGSHTCNLWETYSGLIVFLALHNIHYYYCAWKSRHARHLFIDYISNIRLYTIFVLFFWVLIVITLSGENQVSLWYLYFYQPWFMLVIFSLENFAFLVARVLGRKWGGENALGGIDMVGEHYRESESRNKGVEELLGVEHTRKIIQQVARQQLCEENVDFLIAVYACNQTKPASISMVHSIASQFLESSSPKEINITGSCRDRTLKAIQSEDPMHYKDTEPLFRAAVAQVMKNVSTNCLPDVYKSKEYKKWALLEKKNMLECY</sequence>
<dbReference type="OrthoDB" id="10266999at2759"/>
<dbReference type="PANTHER" id="PTHR10845:SF192">
    <property type="entry name" value="DOUBLE HIT, ISOFORM B"/>
    <property type="match status" value="1"/>
</dbReference>